<gene>
    <name evidence="2" type="ORF">C484_01440</name>
</gene>
<proteinExistence type="predicted"/>
<accession>M0AD66</accession>
<dbReference type="AlphaFoldDB" id="M0AD66"/>
<dbReference type="STRING" id="1230458.C484_01440"/>
<dbReference type="RefSeq" id="WP_006824196.1">
    <property type="nucleotide sequence ID" value="NZ_AOIL01000009.1"/>
</dbReference>
<feature type="region of interest" description="Disordered" evidence="1">
    <location>
        <begin position="157"/>
        <end position="212"/>
    </location>
</feature>
<evidence type="ECO:0000313" key="3">
    <source>
        <dbReference type="Proteomes" id="UP000011648"/>
    </source>
</evidence>
<reference evidence="2 3" key="1">
    <citation type="journal article" date="2014" name="PLoS Genet.">
        <title>Phylogenetically driven sequencing of extremely halophilic archaea reveals strategies for static and dynamic osmo-response.</title>
        <authorList>
            <person name="Becker E.A."/>
            <person name="Seitzer P.M."/>
            <person name="Tritt A."/>
            <person name="Larsen D."/>
            <person name="Krusor M."/>
            <person name="Yao A.I."/>
            <person name="Wu D."/>
            <person name="Madern D."/>
            <person name="Eisen J.A."/>
            <person name="Darling A.E."/>
            <person name="Facciotti M.T."/>
        </authorList>
    </citation>
    <scope>NUCLEOTIDE SEQUENCE [LARGE SCALE GENOMIC DNA]</scope>
    <source>
        <strain evidence="2 3">DSM 12281</strain>
    </source>
</reference>
<dbReference type="EMBL" id="AOIL01000009">
    <property type="protein sequence ID" value="ELY96336.1"/>
    <property type="molecule type" value="Genomic_DNA"/>
</dbReference>
<evidence type="ECO:0000313" key="2">
    <source>
        <dbReference type="EMBL" id="ELY96336.1"/>
    </source>
</evidence>
<dbReference type="PATRIC" id="fig|1230458.4.peg.276"/>
<evidence type="ECO:0000256" key="1">
    <source>
        <dbReference type="SAM" id="MobiDB-lite"/>
    </source>
</evidence>
<name>M0AD66_9EURY</name>
<feature type="compositionally biased region" description="Polar residues" evidence="1">
    <location>
        <begin position="179"/>
        <end position="191"/>
    </location>
</feature>
<keyword evidence="3" id="KW-1185">Reference proteome</keyword>
<feature type="compositionally biased region" description="Basic and acidic residues" evidence="1">
    <location>
        <begin position="157"/>
        <end position="177"/>
    </location>
</feature>
<organism evidence="2 3">
    <name type="scientific">Natrialba taiwanensis DSM 12281</name>
    <dbReference type="NCBI Taxonomy" id="1230458"/>
    <lineage>
        <taxon>Archaea</taxon>
        <taxon>Methanobacteriati</taxon>
        <taxon>Methanobacteriota</taxon>
        <taxon>Stenosarchaea group</taxon>
        <taxon>Halobacteria</taxon>
        <taxon>Halobacteriales</taxon>
        <taxon>Natrialbaceae</taxon>
        <taxon>Natrialba</taxon>
    </lineage>
</organism>
<protein>
    <submittedName>
        <fullName evidence="2">Uncharacterized protein</fullName>
    </submittedName>
</protein>
<dbReference type="Proteomes" id="UP000011648">
    <property type="component" value="Unassembled WGS sequence"/>
</dbReference>
<sequence>MSRLDTRILLCGFLVIGFTIGPSSLTGATITGHADAQTASIGPASQAQFAQIEADSADNDTVRHENPDEYRESGNPATLETWLMDRMVENIDESAVQLEDGNYDRAGRYVGDDYDAYLDVAAQTEGEDHAELFEAIREDQTRVTDAAQRYQELRDEYERARDAGDEARARELARELDSVATTATETGTQLRDQYDELEESTDATLSESERSR</sequence>
<comment type="caution">
    <text evidence="2">The sequence shown here is derived from an EMBL/GenBank/DDBJ whole genome shotgun (WGS) entry which is preliminary data.</text>
</comment>